<dbReference type="InterPro" id="IPR000014">
    <property type="entry name" value="PAS"/>
</dbReference>
<dbReference type="Pfam" id="PF08448">
    <property type="entry name" value="PAS_4"/>
    <property type="match status" value="1"/>
</dbReference>
<dbReference type="GO" id="GO:0052621">
    <property type="term" value="F:diguanylate cyclase activity"/>
    <property type="evidence" value="ECO:0007669"/>
    <property type="project" value="UniProtKB-EC"/>
</dbReference>
<dbReference type="RefSeq" id="WP_275088549.1">
    <property type="nucleotide sequence ID" value="NZ_CP119078.1"/>
</dbReference>
<evidence type="ECO:0000313" key="6">
    <source>
        <dbReference type="EMBL" id="WED42733.1"/>
    </source>
</evidence>
<dbReference type="InterPro" id="IPR035965">
    <property type="entry name" value="PAS-like_dom_sf"/>
</dbReference>
<dbReference type="Gene3D" id="3.30.450.20">
    <property type="entry name" value="PAS domain"/>
    <property type="match status" value="1"/>
</dbReference>
<keyword evidence="6" id="KW-0808">Transferase</keyword>
<dbReference type="PROSITE" id="PS50113">
    <property type="entry name" value="PAC"/>
    <property type="match status" value="1"/>
</dbReference>
<sequence length="703" mass="80666">MALKIRPIKLNKWTLNFIFIMALIIMGFLSYLSYSELKNLIKSNKWVNHTYDVIGEIDVSLYSLSEIESYQRAYLISSSKDYLKKISFIKTNLDNSLQEALSLTKDNRTQNAKIHRYNELIKERLSYLNQIIVLKENDKLNTPEGLALFNRSSEISNEAKSIGNEIKSIEEVLLNERNNLTIEKAKVGSILLMIGSILSIIFLIIPFTLANIELINRKIIEHKNRNTRIHLRQIIESTQDMVAALDNQGRFEIFNEAYQREFKRLFGNSLSIGMTMDEALSNVLNNQHLLSIWQKSLQPHEEMQVMEFKHGQGKSVYELNSSQIKNERNEIKGLVHSIRDITTRVQEHFKLQESYKKLSEGIKELQLKNEQITLLVDMSDIMLAANAQEELSKVMAKYAQALLAFSSGYLFIMHPSRNYLEKAASWNTPNEQDKVMTPDQCWALRLGRLHQIKNPEKDLICEHIATEETHPKLPLIICVPLMAKNDIYGLLYIEISEANFVLNEETRLIITAFAELTALALANVRLRENLRYQSIRDPLTGLYNRRYLEDILFKQIHQAERSKFSFALLMIDVDHFKKINDNYGHDAGDVALREIGKVLEDSVRQGDVAARYGGEEFLLMLHNIDLDKAKKRAEQLRIAISKLQIKFGAQPVIPVTISVGIAIFPRDSKSKEELIELADKALYEAKASGRNQVVCFSDINSSG</sequence>
<keyword evidence="7" id="KW-1185">Reference proteome</keyword>
<dbReference type="InterPro" id="IPR000700">
    <property type="entry name" value="PAS-assoc_C"/>
</dbReference>
<dbReference type="SMART" id="SM00065">
    <property type="entry name" value="GAF"/>
    <property type="match status" value="1"/>
</dbReference>
<feature type="domain" description="PAC" evidence="4">
    <location>
        <begin position="299"/>
        <end position="353"/>
    </location>
</feature>
<dbReference type="SUPFAM" id="SSF55073">
    <property type="entry name" value="Nucleotide cyclase"/>
    <property type="match status" value="1"/>
</dbReference>
<evidence type="ECO:0000256" key="3">
    <source>
        <dbReference type="SAM" id="Phobius"/>
    </source>
</evidence>
<dbReference type="EMBL" id="CP119078">
    <property type="protein sequence ID" value="WED42733.1"/>
    <property type="molecule type" value="Genomic_DNA"/>
</dbReference>
<dbReference type="PANTHER" id="PTHR45138">
    <property type="entry name" value="REGULATORY COMPONENTS OF SENSORY TRANSDUCTION SYSTEM"/>
    <property type="match status" value="1"/>
</dbReference>
<feature type="domain" description="GGDEF" evidence="5">
    <location>
        <begin position="564"/>
        <end position="698"/>
    </location>
</feature>
<evidence type="ECO:0000256" key="2">
    <source>
        <dbReference type="ARBA" id="ARBA00034247"/>
    </source>
</evidence>
<dbReference type="PANTHER" id="PTHR45138:SF9">
    <property type="entry name" value="DIGUANYLATE CYCLASE DGCM-RELATED"/>
    <property type="match status" value="1"/>
</dbReference>
<dbReference type="InterPro" id="IPR000160">
    <property type="entry name" value="GGDEF_dom"/>
</dbReference>
<feature type="transmembrane region" description="Helical" evidence="3">
    <location>
        <begin position="187"/>
        <end position="209"/>
    </location>
</feature>
<dbReference type="PROSITE" id="PS50887">
    <property type="entry name" value="GGDEF"/>
    <property type="match status" value="1"/>
</dbReference>
<comment type="catalytic activity">
    <reaction evidence="2">
        <text>2 GTP = 3',3'-c-di-GMP + 2 diphosphate</text>
        <dbReference type="Rhea" id="RHEA:24898"/>
        <dbReference type="ChEBI" id="CHEBI:33019"/>
        <dbReference type="ChEBI" id="CHEBI:37565"/>
        <dbReference type="ChEBI" id="CHEBI:58805"/>
        <dbReference type="EC" id="2.7.7.65"/>
    </reaction>
</comment>
<dbReference type="InterPro" id="IPR007891">
    <property type="entry name" value="CHASE3"/>
</dbReference>
<dbReference type="InterPro" id="IPR013656">
    <property type="entry name" value="PAS_4"/>
</dbReference>
<gene>
    <name evidence="6" type="ORF">PXX05_12640</name>
</gene>
<evidence type="ECO:0000256" key="1">
    <source>
        <dbReference type="ARBA" id="ARBA00012528"/>
    </source>
</evidence>
<dbReference type="NCBIfam" id="TIGR00229">
    <property type="entry name" value="sensory_box"/>
    <property type="match status" value="1"/>
</dbReference>
<name>A0ABY8AQC7_9GAMM</name>
<proteinExistence type="predicted"/>
<dbReference type="Pfam" id="PF05227">
    <property type="entry name" value="CHASE3"/>
    <property type="match status" value="1"/>
</dbReference>
<dbReference type="Pfam" id="PF00990">
    <property type="entry name" value="GGDEF"/>
    <property type="match status" value="1"/>
</dbReference>
<keyword evidence="6" id="KW-0548">Nucleotidyltransferase</keyword>
<evidence type="ECO:0000259" key="4">
    <source>
        <dbReference type="PROSITE" id="PS50113"/>
    </source>
</evidence>
<dbReference type="SMART" id="SM00267">
    <property type="entry name" value="GGDEF"/>
    <property type="match status" value="1"/>
</dbReference>
<dbReference type="NCBIfam" id="TIGR00254">
    <property type="entry name" value="GGDEF"/>
    <property type="match status" value="1"/>
</dbReference>
<protein>
    <recommendedName>
        <fullName evidence="1">diguanylate cyclase</fullName>
        <ecNumber evidence="1">2.7.7.65</ecNumber>
    </recommendedName>
</protein>
<evidence type="ECO:0000313" key="7">
    <source>
        <dbReference type="Proteomes" id="UP001222087"/>
    </source>
</evidence>
<dbReference type="InterPro" id="IPR043128">
    <property type="entry name" value="Rev_trsase/Diguanyl_cyclase"/>
</dbReference>
<feature type="transmembrane region" description="Helical" evidence="3">
    <location>
        <begin position="13"/>
        <end position="34"/>
    </location>
</feature>
<dbReference type="SUPFAM" id="SSF55781">
    <property type="entry name" value="GAF domain-like"/>
    <property type="match status" value="1"/>
</dbReference>
<dbReference type="CDD" id="cd01949">
    <property type="entry name" value="GGDEF"/>
    <property type="match status" value="1"/>
</dbReference>
<reference evidence="6 7" key="1">
    <citation type="submission" date="2023-02" db="EMBL/GenBank/DDBJ databases">
        <title>Genome Sequence of L. cardiaca H63T.</title>
        <authorList>
            <person name="Lopez A.E."/>
            <person name="Cianciotto N.P."/>
        </authorList>
    </citation>
    <scope>NUCLEOTIDE SEQUENCE [LARGE SCALE GENOMIC DNA]</scope>
    <source>
        <strain evidence="6 7">H63</strain>
    </source>
</reference>
<dbReference type="Proteomes" id="UP001222087">
    <property type="component" value="Chromosome"/>
</dbReference>
<keyword evidence="3" id="KW-0472">Membrane</keyword>
<dbReference type="InterPro" id="IPR050469">
    <property type="entry name" value="Diguanylate_Cyclase"/>
</dbReference>
<dbReference type="Gene3D" id="3.30.70.270">
    <property type="match status" value="1"/>
</dbReference>
<dbReference type="Gene3D" id="3.30.450.40">
    <property type="match status" value="1"/>
</dbReference>
<dbReference type="InterPro" id="IPR003018">
    <property type="entry name" value="GAF"/>
</dbReference>
<dbReference type="InterPro" id="IPR029016">
    <property type="entry name" value="GAF-like_dom_sf"/>
</dbReference>
<dbReference type="InterPro" id="IPR029787">
    <property type="entry name" value="Nucleotide_cyclase"/>
</dbReference>
<keyword evidence="3" id="KW-0812">Transmembrane</keyword>
<dbReference type="EC" id="2.7.7.65" evidence="1"/>
<dbReference type="Pfam" id="PF13492">
    <property type="entry name" value="GAF_3"/>
    <property type="match status" value="1"/>
</dbReference>
<evidence type="ECO:0000259" key="5">
    <source>
        <dbReference type="PROSITE" id="PS50887"/>
    </source>
</evidence>
<dbReference type="SUPFAM" id="SSF55785">
    <property type="entry name" value="PYP-like sensor domain (PAS domain)"/>
    <property type="match status" value="1"/>
</dbReference>
<organism evidence="6 7">
    <name type="scientific">Legionella cardiaca</name>
    <dbReference type="NCBI Taxonomy" id="1071983"/>
    <lineage>
        <taxon>Bacteria</taxon>
        <taxon>Pseudomonadati</taxon>
        <taxon>Pseudomonadota</taxon>
        <taxon>Gammaproteobacteria</taxon>
        <taxon>Legionellales</taxon>
        <taxon>Legionellaceae</taxon>
        <taxon>Legionella</taxon>
    </lineage>
</organism>
<keyword evidence="3" id="KW-1133">Transmembrane helix</keyword>
<accession>A0ABY8AQC7</accession>